<sequence>MASSHENETGEGPSPPQRPEPPTPAQLPLYGQLSLPNKPTRRALRKRLISTLFPCQKAQHQRQQHNAPYYSPSIADRIEASSAFLGAYTGLNNRQLQDHVHSIRDRAWAIEPYPSFGLGWFLLPGLSETKSWPDIVLEAKEGKTILDVGSGLGQELRRLRLDAGLGTKTNLYATDACRELWSVGCDLFLDRDKARPEFLLADARLRASSGKYASFGPRGSLEKLRGKVDIILISGLLEFFNYSDQVAIAETVALLSRAGTKVVGRCFGTDHLNERDYKEVGDREFSRFLNSWVSLLGIWNDAANHTGIKWNVNVETVGLEEWGLGEGDLSWMTVEGPLKGLDFVVVRET</sequence>
<dbReference type="OrthoDB" id="2094832at2759"/>
<dbReference type="AlphaFoldDB" id="A0A9W9JYS0"/>
<accession>A0A9W9JYS0</accession>
<name>A0A9W9JYS0_9EURO</name>
<dbReference type="InterPro" id="IPR029063">
    <property type="entry name" value="SAM-dependent_MTases_sf"/>
</dbReference>
<dbReference type="RefSeq" id="XP_056470540.1">
    <property type="nucleotide sequence ID" value="XM_056623124.1"/>
</dbReference>
<dbReference type="GO" id="GO:0016740">
    <property type="term" value="F:transferase activity"/>
    <property type="evidence" value="ECO:0007669"/>
    <property type="project" value="UniProtKB-KW"/>
</dbReference>
<comment type="similarity">
    <text evidence="4">Belongs to the class I-like SAM-binding methyltransferase superfamily.</text>
</comment>
<dbReference type="InterPro" id="IPR051654">
    <property type="entry name" value="Meroterpenoid_MTases"/>
</dbReference>
<protein>
    <recommendedName>
        <fullName evidence="8">Methyltransferase domain-containing protein</fullName>
    </recommendedName>
</protein>
<reference evidence="6" key="1">
    <citation type="submission" date="2022-11" db="EMBL/GenBank/DDBJ databases">
        <authorList>
            <person name="Petersen C."/>
        </authorList>
    </citation>
    <scope>NUCLEOTIDE SEQUENCE</scope>
    <source>
        <strain evidence="6">IBT 30761</strain>
    </source>
</reference>
<evidence type="ECO:0008006" key="8">
    <source>
        <dbReference type="Google" id="ProtNLM"/>
    </source>
</evidence>
<feature type="compositionally biased region" description="Pro residues" evidence="5">
    <location>
        <begin position="13"/>
        <end position="25"/>
    </location>
</feature>
<keyword evidence="7" id="KW-1185">Reference proteome</keyword>
<feature type="region of interest" description="Disordered" evidence="5">
    <location>
        <begin position="1"/>
        <end position="36"/>
    </location>
</feature>
<comment type="caution">
    <text evidence="6">The sequence shown here is derived from an EMBL/GenBank/DDBJ whole genome shotgun (WGS) entry which is preliminary data.</text>
</comment>
<gene>
    <name evidence="6" type="ORF">N7532_010633</name>
</gene>
<reference evidence="6" key="2">
    <citation type="journal article" date="2023" name="IMA Fungus">
        <title>Comparative genomic study of the Penicillium genus elucidates a diverse pangenome and 15 lateral gene transfer events.</title>
        <authorList>
            <person name="Petersen C."/>
            <person name="Sorensen T."/>
            <person name="Nielsen M.R."/>
            <person name="Sondergaard T.E."/>
            <person name="Sorensen J.L."/>
            <person name="Fitzpatrick D.A."/>
            <person name="Frisvad J.C."/>
            <person name="Nielsen K.L."/>
        </authorList>
    </citation>
    <scope>NUCLEOTIDE SEQUENCE</scope>
    <source>
        <strain evidence="6">IBT 30761</strain>
    </source>
</reference>
<dbReference type="GeneID" id="81362103"/>
<organism evidence="6 7">
    <name type="scientific">Penicillium argentinense</name>
    <dbReference type="NCBI Taxonomy" id="1131581"/>
    <lineage>
        <taxon>Eukaryota</taxon>
        <taxon>Fungi</taxon>
        <taxon>Dikarya</taxon>
        <taxon>Ascomycota</taxon>
        <taxon>Pezizomycotina</taxon>
        <taxon>Eurotiomycetes</taxon>
        <taxon>Eurotiomycetidae</taxon>
        <taxon>Eurotiales</taxon>
        <taxon>Aspergillaceae</taxon>
        <taxon>Penicillium</taxon>
    </lineage>
</organism>
<evidence type="ECO:0000256" key="5">
    <source>
        <dbReference type="SAM" id="MobiDB-lite"/>
    </source>
</evidence>
<dbReference type="SUPFAM" id="SSF53335">
    <property type="entry name" value="S-adenosyl-L-methionine-dependent methyltransferases"/>
    <property type="match status" value="1"/>
</dbReference>
<keyword evidence="3" id="KW-0949">S-adenosyl-L-methionine</keyword>
<dbReference type="Gene3D" id="3.40.50.150">
    <property type="entry name" value="Vaccinia Virus protein VP39"/>
    <property type="match status" value="1"/>
</dbReference>
<comment type="pathway">
    <text evidence="1">Secondary metabolite biosynthesis.</text>
</comment>
<keyword evidence="2" id="KW-0808">Transferase</keyword>
<dbReference type="Proteomes" id="UP001149074">
    <property type="component" value="Unassembled WGS sequence"/>
</dbReference>
<proteinExistence type="inferred from homology"/>
<evidence type="ECO:0000313" key="6">
    <source>
        <dbReference type="EMBL" id="KAJ5085862.1"/>
    </source>
</evidence>
<evidence type="ECO:0000256" key="1">
    <source>
        <dbReference type="ARBA" id="ARBA00005179"/>
    </source>
</evidence>
<dbReference type="EMBL" id="JAPQKI010000010">
    <property type="protein sequence ID" value="KAJ5085862.1"/>
    <property type="molecule type" value="Genomic_DNA"/>
</dbReference>
<evidence type="ECO:0000256" key="2">
    <source>
        <dbReference type="ARBA" id="ARBA00022679"/>
    </source>
</evidence>
<dbReference type="PANTHER" id="PTHR35897:SF1">
    <property type="entry name" value="METHYLTRANSFERASE AUSD"/>
    <property type="match status" value="1"/>
</dbReference>
<dbReference type="PANTHER" id="PTHR35897">
    <property type="entry name" value="METHYLTRANSFERASE AUSD"/>
    <property type="match status" value="1"/>
</dbReference>
<evidence type="ECO:0000313" key="7">
    <source>
        <dbReference type="Proteomes" id="UP001149074"/>
    </source>
</evidence>
<evidence type="ECO:0000256" key="4">
    <source>
        <dbReference type="ARBA" id="ARBA00038314"/>
    </source>
</evidence>
<evidence type="ECO:0000256" key="3">
    <source>
        <dbReference type="ARBA" id="ARBA00022691"/>
    </source>
</evidence>